<dbReference type="EMBL" id="SLUK01000011">
    <property type="protein sequence ID" value="TCL42260.1"/>
    <property type="molecule type" value="Genomic_DNA"/>
</dbReference>
<evidence type="ECO:0000259" key="4">
    <source>
        <dbReference type="PROSITE" id="PS51149"/>
    </source>
</evidence>
<keyword evidence="1" id="KW-0556">Organic radical</keyword>
<dbReference type="InterPro" id="IPR051215">
    <property type="entry name" value="GRE"/>
</dbReference>
<evidence type="ECO:0000313" key="7">
    <source>
        <dbReference type="Proteomes" id="UP000294682"/>
    </source>
</evidence>
<keyword evidence="7" id="KW-1185">Reference proteome</keyword>
<comment type="caution">
    <text evidence="3">Lacks conserved residue(s) required for the propagation of feature annotation.</text>
</comment>
<dbReference type="Gene3D" id="3.20.70.20">
    <property type="match status" value="1"/>
</dbReference>
<dbReference type="OrthoDB" id="9803969at2"/>
<feature type="domain" description="PFL" evidence="5">
    <location>
        <begin position="22"/>
        <end position="703"/>
    </location>
</feature>
<accession>A0A9X8UHN7</accession>
<dbReference type="InterPro" id="IPR004184">
    <property type="entry name" value="PFL_dom"/>
</dbReference>
<protein>
    <submittedName>
        <fullName evidence="6">Cobalamin-independent glycerol dehydratase large subunit</fullName>
    </submittedName>
</protein>
<keyword evidence="2" id="KW-0456">Lyase</keyword>
<evidence type="ECO:0000256" key="3">
    <source>
        <dbReference type="PROSITE-ProRule" id="PRU00493"/>
    </source>
</evidence>
<comment type="caution">
    <text evidence="6">The sequence shown here is derived from an EMBL/GenBank/DDBJ whole genome shotgun (WGS) entry which is preliminary data.</text>
</comment>
<evidence type="ECO:0000313" key="6">
    <source>
        <dbReference type="EMBL" id="TCL42260.1"/>
    </source>
</evidence>
<dbReference type="Pfam" id="PF01228">
    <property type="entry name" value="Gly_radical"/>
    <property type="match status" value="1"/>
</dbReference>
<gene>
    <name evidence="6" type="ORF">EDD78_11123</name>
</gene>
<dbReference type="GO" id="GO:0005829">
    <property type="term" value="C:cytosol"/>
    <property type="evidence" value="ECO:0007669"/>
    <property type="project" value="TreeGrafter"/>
</dbReference>
<sequence length="831" mass="94266">MNTKFVENTAEVGSWQEYFERTCSDRVKAAVARAVRTPEVCLEHALTEIEVMDEVHGKVPHIIERAMIFKRFQETRTLQIHEGELIVGNVNSKIRASLIFGFLLGNQLDAELDHPVYDYEIRSNDRHHISQEERKIIREKIVPYFKNKCMEDDIYAAADGDVRDKAFGGTAKCSHLPNFADLLTRADAGHSLANYQKVLEIGLSGIRREVEFYQKNNDAGYNHFYKARKADFYKACLISLEGAEILCNRYSKLAAKMAGETADPVRKQELLEISRITKKVPMHPAETWQEALQSVWMTQILILGEQMNYADSFGRFDQYLYPFYKYSVEEKKEITREQALEMLQCFFVKTAEWTQIYDYNSASVQVAFPITQNLLIGGQTKDGRDACNEVTMLCLEAEEQVGLIQPEIAMRVWEGTPTKYLRKAAEVVRLGRGKPKFYGDRKAIQMMHHAYPDMSIEDLRDYAVIGCVEISMPHITQQHSAAGIFNIGKILDLALHNGKCSICGEQIGPETGDPRTFTCMEELIKAYRAQQDYFMDILCRAITVEMTVQSKWTEAPFTSCLLEGPLQKGTDLIQGGCWNTSFGLMLAGSANTGDSLGVIDTLVFREKRVTWDELMDAIDHDWAGYDRLHQMVINEVPKYGNDDDYADGWVALVQNAWYDAIDRCNKNRDNFPQYGGYFRGASCLGNSAVTAGMAVGALPDGFRKGTPMADAMSPTQGRDINGTTAVLKSMSKLPSERFEMGTLLNQRLTPQLLATEEDVDRFVDYLRTFEALGDYHVQFNIIDGKTLRAAMAEPQKYQDLLVRVASYVSYFVEIDPVGQMDIIHRSEQNIW</sequence>
<dbReference type="PROSITE" id="PS51149">
    <property type="entry name" value="GLY_RADICAL_2"/>
    <property type="match status" value="1"/>
</dbReference>
<dbReference type="PANTHER" id="PTHR43641:SF2">
    <property type="entry name" value="DEHYDRATASE YBIW-RELATED"/>
    <property type="match status" value="1"/>
</dbReference>
<dbReference type="Proteomes" id="UP000294682">
    <property type="component" value="Unassembled WGS sequence"/>
</dbReference>
<dbReference type="Pfam" id="PF02901">
    <property type="entry name" value="PFL-like"/>
    <property type="match status" value="1"/>
</dbReference>
<evidence type="ECO:0000256" key="2">
    <source>
        <dbReference type="ARBA" id="ARBA00023239"/>
    </source>
</evidence>
<dbReference type="InterPro" id="IPR001150">
    <property type="entry name" value="Gly_radical"/>
</dbReference>
<name>A0A9X8UHN7_9FIRM</name>
<dbReference type="SUPFAM" id="SSF51998">
    <property type="entry name" value="PFL-like glycyl radical enzymes"/>
    <property type="match status" value="1"/>
</dbReference>
<evidence type="ECO:0000256" key="1">
    <source>
        <dbReference type="ARBA" id="ARBA00022818"/>
    </source>
</evidence>
<evidence type="ECO:0000259" key="5">
    <source>
        <dbReference type="PROSITE" id="PS51554"/>
    </source>
</evidence>
<dbReference type="PANTHER" id="PTHR43641">
    <property type="entry name" value="FORMATE ACETYLTRANSFERASE 3-RELATED"/>
    <property type="match status" value="1"/>
</dbReference>
<organism evidence="6 7">
    <name type="scientific">Harryflintia acetispora</name>
    <dbReference type="NCBI Taxonomy" id="1849041"/>
    <lineage>
        <taxon>Bacteria</taxon>
        <taxon>Bacillati</taxon>
        <taxon>Bacillota</taxon>
        <taxon>Clostridia</taxon>
        <taxon>Eubacteriales</taxon>
        <taxon>Oscillospiraceae</taxon>
        <taxon>Harryflintia</taxon>
    </lineage>
</organism>
<feature type="domain" description="Glycine radical" evidence="4">
    <location>
        <begin position="710"/>
        <end position="831"/>
    </location>
</feature>
<dbReference type="RefSeq" id="WP_079699170.1">
    <property type="nucleotide sequence ID" value="NZ_SLUK01000011.1"/>
</dbReference>
<dbReference type="PROSITE" id="PS51554">
    <property type="entry name" value="PFL"/>
    <property type="match status" value="1"/>
</dbReference>
<reference evidence="6 7" key="1">
    <citation type="submission" date="2019-03" db="EMBL/GenBank/DDBJ databases">
        <title>Genomic Encyclopedia of Type Strains, Phase IV (KMG-IV): sequencing the most valuable type-strain genomes for metagenomic binning, comparative biology and taxonomic classification.</title>
        <authorList>
            <person name="Goeker M."/>
        </authorList>
    </citation>
    <scope>NUCLEOTIDE SEQUENCE [LARGE SCALE GENOMIC DNA]</scope>
    <source>
        <strain evidence="6 7">DSM 100433</strain>
    </source>
</reference>
<dbReference type="AlphaFoldDB" id="A0A9X8UHN7"/>
<proteinExistence type="predicted"/>
<dbReference type="GO" id="GO:0016829">
    <property type="term" value="F:lyase activity"/>
    <property type="evidence" value="ECO:0007669"/>
    <property type="project" value="UniProtKB-KW"/>
</dbReference>